<name>A0A444USM6_ACIRT</name>
<sequence>MPVDQSDTLDCWVSQLSMPQNGLGEPVGDQRSVEASSVEDGEADEVEEQVPPAVLQREMKGKRHPVSLSFLSHHLLSQQQQPPIIYLSVQGTPPLHQLPVPSRHGFQLSIPSFDSANNAATQQAQPLIGCGSPISDIPEHQLH</sequence>
<dbReference type="AlphaFoldDB" id="A0A444USM6"/>
<accession>A0A444USM6</accession>
<feature type="compositionally biased region" description="Acidic residues" evidence="1">
    <location>
        <begin position="37"/>
        <end position="48"/>
    </location>
</feature>
<organism evidence="2 3">
    <name type="scientific">Acipenser ruthenus</name>
    <name type="common">Sterlet sturgeon</name>
    <dbReference type="NCBI Taxonomy" id="7906"/>
    <lineage>
        <taxon>Eukaryota</taxon>
        <taxon>Metazoa</taxon>
        <taxon>Chordata</taxon>
        <taxon>Craniata</taxon>
        <taxon>Vertebrata</taxon>
        <taxon>Euteleostomi</taxon>
        <taxon>Actinopterygii</taxon>
        <taxon>Chondrostei</taxon>
        <taxon>Acipenseriformes</taxon>
        <taxon>Acipenseridae</taxon>
        <taxon>Acipenser</taxon>
    </lineage>
</organism>
<dbReference type="Proteomes" id="UP000289886">
    <property type="component" value="Unassembled WGS sequence"/>
</dbReference>
<protein>
    <submittedName>
        <fullName evidence="2">Uncharacterized protein</fullName>
    </submittedName>
</protein>
<reference evidence="2 3" key="1">
    <citation type="submission" date="2019-01" db="EMBL/GenBank/DDBJ databases">
        <title>Draft Genome and Complete Hox-Cluster Characterization of the Sterlet Sturgeon (Acipenser ruthenus).</title>
        <authorList>
            <person name="Wei Q."/>
        </authorList>
    </citation>
    <scope>NUCLEOTIDE SEQUENCE [LARGE SCALE GENOMIC DNA]</scope>
    <source>
        <strain evidence="2">WHYD16114868_AA</strain>
        <tissue evidence="2">Blood</tissue>
    </source>
</reference>
<feature type="region of interest" description="Disordered" evidence="1">
    <location>
        <begin position="17"/>
        <end position="48"/>
    </location>
</feature>
<gene>
    <name evidence="2" type="ORF">EOD39_21451</name>
</gene>
<keyword evidence="3" id="KW-1185">Reference proteome</keyword>
<evidence type="ECO:0000256" key="1">
    <source>
        <dbReference type="SAM" id="MobiDB-lite"/>
    </source>
</evidence>
<proteinExistence type="predicted"/>
<evidence type="ECO:0000313" key="2">
    <source>
        <dbReference type="EMBL" id="RXM91172.1"/>
    </source>
</evidence>
<evidence type="ECO:0000313" key="3">
    <source>
        <dbReference type="Proteomes" id="UP000289886"/>
    </source>
</evidence>
<comment type="caution">
    <text evidence="2">The sequence shown here is derived from an EMBL/GenBank/DDBJ whole genome shotgun (WGS) entry which is preliminary data.</text>
</comment>
<dbReference type="EMBL" id="SCEB01009983">
    <property type="protein sequence ID" value="RXM91172.1"/>
    <property type="molecule type" value="Genomic_DNA"/>
</dbReference>